<organism evidence="4 5">
    <name type="scientific">Parathalassolituus penaei</name>
    <dbReference type="NCBI Taxonomy" id="2997323"/>
    <lineage>
        <taxon>Bacteria</taxon>
        <taxon>Pseudomonadati</taxon>
        <taxon>Pseudomonadota</taxon>
        <taxon>Gammaproteobacteria</taxon>
        <taxon>Oceanospirillales</taxon>
        <taxon>Oceanospirillaceae</taxon>
        <taxon>Parathalassolituus</taxon>
    </lineage>
</organism>
<dbReference type="GO" id="GO:0120010">
    <property type="term" value="P:intermembrane phospholipid transfer"/>
    <property type="evidence" value="ECO:0007669"/>
    <property type="project" value="TreeGrafter"/>
</dbReference>
<name>A0A9X3EFW7_9GAMM</name>
<proteinExistence type="inferred from homology"/>
<comment type="caution">
    <text evidence="4">The sequence shown here is derived from an EMBL/GenBank/DDBJ whole genome shotgun (WGS) entry which is preliminary data.</text>
</comment>
<dbReference type="AlphaFoldDB" id="A0A9X3EFW7"/>
<dbReference type="PRINTS" id="PR01805">
    <property type="entry name" value="VACJLIPOPROT"/>
</dbReference>
<dbReference type="Proteomes" id="UP001150830">
    <property type="component" value="Unassembled WGS sequence"/>
</dbReference>
<dbReference type="PANTHER" id="PTHR30035:SF3">
    <property type="entry name" value="INTERMEMBRANE PHOSPHOLIPID TRANSPORT SYSTEM LIPOPROTEIN MLAA"/>
    <property type="match status" value="1"/>
</dbReference>
<dbReference type="GO" id="GO:0016020">
    <property type="term" value="C:membrane"/>
    <property type="evidence" value="ECO:0007669"/>
    <property type="project" value="InterPro"/>
</dbReference>
<comment type="similarity">
    <text evidence="1">Belongs to the MlaA family.</text>
</comment>
<dbReference type="PANTHER" id="PTHR30035">
    <property type="entry name" value="LIPOPROTEIN VACJ-RELATED"/>
    <property type="match status" value="1"/>
</dbReference>
<feature type="compositionally biased region" description="Acidic residues" evidence="3">
    <location>
        <begin position="244"/>
        <end position="261"/>
    </location>
</feature>
<protein>
    <submittedName>
        <fullName evidence="4">VacJ family lipoprotein</fullName>
    </submittedName>
</protein>
<reference evidence="4" key="1">
    <citation type="submission" date="2022-11" db="EMBL/GenBank/DDBJ databases">
        <title>Parathalassolutuus dongxingensis gen. nov., sp. nov., a novel member of family Oceanospirillaceae isolated from a coastal shrimp pond in Guangxi, China.</title>
        <authorList>
            <person name="Chen H."/>
        </authorList>
    </citation>
    <scope>NUCLEOTIDE SEQUENCE</scope>
    <source>
        <strain evidence="4">G-43</strain>
    </source>
</reference>
<gene>
    <name evidence="4" type="ORF">OUO13_16625</name>
</gene>
<dbReference type="RefSeq" id="WP_283175003.1">
    <property type="nucleotide sequence ID" value="NZ_JAPNOA010000056.1"/>
</dbReference>
<feature type="region of interest" description="Disordered" evidence="3">
    <location>
        <begin position="244"/>
        <end position="270"/>
    </location>
</feature>
<evidence type="ECO:0000256" key="2">
    <source>
        <dbReference type="ARBA" id="ARBA00022729"/>
    </source>
</evidence>
<keyword evidence="5" id="KW-1185">Reference proteome</keyword>
<keyword evidence="2" id="KW-0732">Signal</keyword>
<dbReference type="Pfam" id="PF04333">
    <property type="entry name" value="MlaA"/>
    <property type="match status" value="1"/>
</dbReference>
<evidence type="ECO:0000313" key="5">
    <source>
        <dbReference type="Proteomes" id="UP001150830"/>
    </source>
</evidence>
<accession>A0A9X3EFW7</accession>
<keyword evidence="4" id="KW-0449">Lipoprotein</keyword>
<evidence type="ECO:0000313" key="4">
    <source>
        <dbReference type="EMBL" id="MCY0966807.1"/>
    </source>
</evidence>
<evidence type="ECO:0000256" key="1">
    <source>
        <dbReference type="ARBA" id="ARBA00010634"/>
    </source>
</evidence>
<sequence length="270" mass="29741">MLNSRSRDWFDRGRSWLLSGSLLLATLTAGSVVSAAEKADPDPWEGFNRSMFAFNDRLDRYIAKPVAKGYQAITPKPVDESVTHFFSNLGEVLVIVNDVGQLKIGQAASDTARFLVNSTVGFFGVFDVATHIGLKKHDEDFGQTLGYWGVGTGPYLVLPILGPSTVRDSVGTGMEWGSGITYTNTVDTTGEKVGLFSVKMVDTRADLLSAESMITGDRYVFLRSLYLQRREYLVNDGVSNDSFDDFGDFEEDDAEWDDNWDSEPAPGKAE</sequence>
<evidence type="ECO:0000256" key="3">
    <source>
        <dbReference type="SAM" id="MobiDB-lite"/>
    </source>
</evidence>
<dbReference type="InterPro" id="IPR007428">
    <property type="entry name" value="MlaA"/>
</dbReference>
<dbReference type="EMBL" id="JAPNOA010000056">
    <property type="protein sequence ID" value="MCY0966807.1"/>
    <property type="molecule type" value="Genomic_DNA"/>
</dbReference>